<keyword evidence="1" id="KW-0175">Coiled coil</keyword>
<feature type="coiled-coil region" evidence="1">
    <location>
        <begin position="427"/>
        <end position="461"/>
    </location>
</feature>
<dbReference type="GO" id="GO:0048364">
    <property type="term" value="P:root development"/>
    <property type="evidence" value="ECO:0007669"/>
    <property type="project" value="InterPro"/>
</dbReference>
<dbReference type="AlphaFoldDB" id="C7J960"/>
<feature type="transmembrane region" description="Helical" evidence="2">
    <location>
        <begin position="142"/>
        <end position="165"/>
    </location>
</feature>
<protein>
    <submittedName>
        <fullName evidence="3">Os11g0160000 protein</fullName>
    </submittedName>
</protein>
<dbReference type="KEGG" id="dosa:Os11g0160000"/>
<dbReference type="Proteomes" id="UP000000763">
    <property type="component" value="Chromosome 11"/>
</dbReference>
<evidence type="ECO:0000313" key="4">
    <source>
        <dbReference type="Proteomes" id="UP000000763"/>
    </source>
</evidence>
<feature type="transmembrane region" description="Helical" evidence="2">
    <location>
        <begin position="12"/>
        <end position="31"/>
    </location>
</feature>
<reference evidence="3 4" key="1">
    <citation type="journal article" date="2005" name="Nature">
        <title>The map-based sequence of the rice genome.</title>
        <authorList>
            <consortium name="International rice genome sequencing project (IRGSP)"/>
            <person name="Matsumoto T."/>
            <person name="Wu J."/>
            <person name="Kanamori H."/>
            <person name="Katayose Y."/>
            <person name="Fujisawa M."/>
            <person name="Namiki N."/>
            <person name="Mizuno H."/>
            <person name="Yamamoto K."/>
            <person name="Antonio B.A."/>
            <person name="Baba T."/>
            <person name="Sakata K."/>
            <person name="Nagamura Y."/>
            <person name="Aoki H."/>
            <person name="Arikawa K."/>
            <person name="Arita K."/>
            <person name="Bito T."/>
            <person name="Chiden Y."/>
            <person name="Fujitsuka N."/>
            <person name="Fukunaka R."/>
            <person name="Hamada M."/>
            <person name="Harada C."/>
            <person name="Hayashi A."/>
            <person name="Hijishita S."/>
            <person name="Honda M."/>
            <person name="Hosokawa S."/>
            <person name="Ichikawa Y."/>
            <person name="Idonuma A."/>
            <person name="Iijima M."/>
            <person name="Ikeda M."/>
            <person name="Ikeno M."/>
            <person name="Ito K."/>
            <person name="Ito S."/>
            <person name="Ito T."/>
            <person name="Ito Y."/>
            <person name="Ito Y."/>
            <person name="Iwabuchi A."/>
            <person name="Kamiya K."/>
            <person name="Karasawa W."/>
            <person name="Kurita K."/>
            <person name="Katagiri S."/>
            <person name="Kikuta A."/>
            <person name="Kobayashi H."/>
            <person name="Kobayashi N."/>
            <person name="Machita K."/>
            <person name="Maehara T."/>
            <person name="Masukawa M."/>
            <person name="Mizubayashi T."/>
            <person name="Mukai Y."/>
            <person name="Nagasaki H."/>
            <person name="Nagata Y."/>
            <person name="Naito S."/>
            <person name="Nakashima M."/>
            <person name="Nakama Y."/>
            <person name="Nakamichi Y."/>
            <person name="Nakamura M."/>
            <person name="Meguro A."/>
            <person name="Negishi M."/>
            <person name="Ohta I."/>
            <person name="Ohta T."/>
            <person name="Okamoto M."/>
            <person name="Ono N."/>
            <person name="Saji S."/>
            <person name="Sakaguchi M."/>
            <person name="Sakai K."/>
            <person name="Shibata M."/>
            <person name="Shimokawa T."/>
            <person name="Song J."/>
            <person name="Takazaki Y."/>
            <person name="Terasawa K."/>
            <person name="Tsugane M."/>
            <person name="Tsuji K."/>
            <person name="Ueda S."/>
            <person name="Waki K."/>
            <person name="Yamagata H."/>
            <person name="Yamamoto M."/>
            <person name="Yamamoto S."/>
            <person name="Yamane H."/>
            <person name="Yoshiki S."/>
            <person name="Yoshihara R."/>
            <person name="Yukawa K."/>
            <person name="Zhong H."/>
            <person name="Yano M."/>
            <person name="Yuan Q."/>
            <person name="Ouyang S."/>
            <person name="Liu J."/>
            <person name="Jones K.M."/>
            <person name="Gansberger K."/>
            <person name="Moffat K."/>
            <person name="Hill J."/>
            <person name="Bera J."/>
            <person name="Fadrosh D."/>
            <person name="Jin S."/>
            <person name="Johri S."/>
            <person name="Kim M."/>
            <person name="Overton L."/>
            <person name="Reardon M."/>
            <person name="Tsitrin T."/>
            <person name="Vuong H."/>
            <person name="Weaver B."/>
            <person name="Ciecko A."/>
            <person name="Tallon L."/>
            <person name="Jackson J."/>
            <person name="Pai G."/>
            <person name="Aken S.V."/>
            <person name="Utterback T."/>
            <person name="Reidmuller S."/>
            <person name="Feldblyum T."/>
            <person name="Hsiao J."/>
            <person name="Zismann V."/>
            <person name="Iobst S."/>
            <person name="de Vazeille A.R."/>
            <person name="Buell C.R."/>
            <person name="Ying K."/>
            <person name="Li Y."/>
            <person name="Lu T."/>
            <person name="Huang Y."/>
            <person name="Zhao Q."/>
            <person name="Feng Q."/>
            <person name="Zhang L."/>
            <person name="Zhu J."/>
            <person name="Weng Q."/>
            <person name="Mu J."/>
            <person name="Lu Y."/>
            <person name="Fan D."/>
            <person name="Liu Y."/>
            <person name="Guan J."/>
            <person name="Zhang Y."/>
            <person name="Yu S."/>
            <person name="Liu X."/>
            <person name="Zhang Y."/>
            <person name="Hong G."/>
            <person name="Han B."/>
            <person name="Choisne N."/>
            <person name="Demange N."/>
            <person name="Orjeda G."/>
            <person name="Samain S."/>
            <person name="Cattolico L."/>
            <person name="Pelletier E."/>
            <person name="Couloux A."/>
            <person name="Segurens B."/>
            <person name="Wincker P."/>
            <person name="D'Hont A."/>
            <person name="Scarpelli C."/>
            <person name="Weissenbach J."/>
            <person name="Salanoubat M."/>
            <person name="Quetier F."/>
            <person name="Yu Y."/>
            <person name="Kim H.R."/>
            <person name="Rambo T."/>
            <person name="Currie J."/>
            <person name="Collura K."/>
            <person name="Luo M."/>
            <person name="Yang T."/>
            <person name="Ammiraju J.S.S."/>
            <person name="Engler F."/>
            <person name="Soderlund C."/>
            <person name="Wing R.A."/>
            <person name="Palmer L.E."/>
            <person name="de la Bastide M."/>
            <person name="Spiegel L."/>
            <person name="Nascimento L."/>
            <person name="Zutavern T."/>
            <person name="O'Shaughnessy A."/>
            <person name="Dike S."/>
            <person name="Dedhia N."/>
            <person name="Preston R."/>
            <person name="Balija V."/>
            <person name="McCombie W.R."/>
            <person name="Chow T."/>
            <person name="Chen H."/>
            <person name="Chung M."/>
            <person name="Chen C."/>
            <person name="Shaw J."/>
            <person name="Wu H."/>
            <person name="Hsiao K."/>
            <person name="Chao Y."/>
            <person name="Chu M."/>
            <person name="Cheng C."/>
            <person name="Hour A."/>
            <person name="Lee P."/>
            <person name="Lin S."/>
            <person name="Lin Y."/>
            <person name="Liou J."/>
            <person name="Liu S."/>
            <person name="Hsing Y."/>
            <person name="Raghuvanshi S."/>
            <person name="Mohanty A."/>
            <person name="Bharti A.K."/>
            <person name="Gaur A."/>
            <person name="Gupta V."/>
            <person name="Kumar D."/>
            <person name="Ravi V."/>
            <person name="Vij S."/>
            <person name="Kapur A."/>
            <person name="Khurana P."/>
            <person name="Khurana P."/>
            <person name="Khurana J.P."/>
            <person name="Tyagi A.K."/>
            <person name="Gaikwad K."/>
            <person name="Singh A."/>
            <person name="Dalal V."/>
            <person name="Srivastava S."/>
            <person name="Dixit A."/>
            <person name="Pal A.K."/>
            <person name="Ghazi I.A."/>
            <person name="Yadav M."/>
            <person name="Pandit A."/>
            <person name="Bhargava A."/>
            <person name="Sureshbabu K."/>
            <person name="Batra K."/>
            <person name="Sharma T.R."/>
            <person name="Mohapatra T."/>
            <person name="Singh N.K."/>
            <person name="Messing J."/>
            <person name="Nelson A.B."/>
            <person name="Fuks G."/>
            <person name="Kavchok S."/>
            <person name="Keizer G."/>
            <person name="Linton E."/>
            <person name="Llaca V."/>
            <person name="Song R."/>
            <person name="Tanyolac B."/>
            <person name="Young S."/>
            <person name="Ho-Il K."/>
            <person name="Hahn J.H."/>
            <person name="Sangsakoo G."/>
            <person name="Vanavichit A."/>
            <person name="de Mattos Luiz.A.T."/>
            <person name="Zimmer P.D."/>
            <person name="Malone G."/>
            <person name="Dellagostin O."/>
            <person name="de Oliveira A.C."/>
            <person name="Bevan M."/>
            <person name="Bancroft I."/>
            <person name="Minx P."/>
            <person name="Cordum H."/>
            <person name="Wilson R."/>
            <person name="Cheng Z."/>
            <person name="Jin W."/>
            <person name="Jiang J."/>
            <person name="Leong S.A."/>
            <person name="Iwama H."/>
            <person name="Gojobori T."/>
            <person name="Itoh T."/>
            <person name="Niimura Y."/>
            <person name="Fujii Y."/>
            <person name="Habara T."/>
            <person name="Sakai H."/>
            <person name="Sato Y."/>
            <person name="Wilson G."/>
            <person name="Kumar K."/>
            <person name="McCouch S."/>
            <person name="Juretic N."/>
            <person name="Hoen D."/>
            <person name="Wright S."/>
            <person name="Bruskiewich R."/>
            <person name="Bureau T."/>
            <person name="Miyao A."/>
            <person name="Hirochika H."/>
            <person name="Nishikawa T."/>
            <person name="Kadowaki K."/>
            <person name="Sugiura M."/>
            <person name="Burr B."/>
            <person name="Sasaki T."/>
        </authorList>
    </citation>
    <scope>NUCLEOTIDE SEQUENCE [LARGE SCALE GENOMIC DNA]</scope>
    <source>
        <strain evidence="4">cv. Nipponbare</strain>
    </source>
</reference>
<dbReference type="Pfam" id="PF03087">
    <property type="entry name" value="BPS1"/>
    <property type="match status" value="2"/>
</dbReference>
<organism evidence="3 4">
    <name type="scientific">Oryza sativa subsp. japonica</name>
    <name type="common">Rice</name>
    <dbReference type="NCBI Taxonomy" id="39947"/>
    <lineage>
        <taxon>Eukaryota</taxon>
        <taxon>Viridiplantae</taxon>
        <taxon>Streptophyta</taxon>
        <taxon>Embryophyta</taxon>
        <taxon>Tracheophyta</taxon>
        <taxon>Spermatophyta</taxon>
        <taxon>Magnoliopsida</taxon>
        <taxon>Liliopsida</taxon>
        <taxon>Poales</taxon>
        <taxon>Poaceae</taxon>
        <taxon>BOP clade</taxon>
        <taxon>Oryzoideae</taxon>
        <taxon>Oryzeae</taxon>
        <taxon>Oryzinae</taxon>
        <taxon>Oryza</taxon>
        <taxon>Oryza sativa</taxon>
    </lineage>
</organism>
<dbReference type="GO" id="GO:0048367">
    <property type="term" value="P:shoot system development"/>
    <property type="evidence" value="ECO:0007669"/>
    <property type="project" value="InterPro"/>
</dbReference>
<evidence type="ECO:0000256" key="1">
    <source>
        <dbReference type="SAM" id="Coils"/>
    </source>
</evidence>
<keyword evidence="2" id="KW-0472">Membrane</keyword>
<keyword evidence="2" id="KW-0812">Transmembrane</keyword>
<accession>C7J960</accession>
<feature type="transmembrane region" description="Helical" evidence="2">
    <location>
        <begin position="37"/>
        <end position="58"/>
    </location>
</feature>
<evidence type="ECO:0000313" key="3">
    <source>
        <dbReference type="EMBL" id="BAH95091.1"/>
    </source>
</evidence>
<gene>
    <name evidence="3" type="ordered locus">Os11g0160000</name>
</gene>
<keyword evidence="2" id="KW-1133">Transmembrane helix</keyword>
<feature type="transmembrane region" description="Helical" evidence="2">
    <location>
        <begin position="65"/>
        <end position="85"/>
    </location>
</feature>
<evidence type="ECO:0000256" key="2">
    <source>
        <dbReference type="SAM" id="Phobius"/>
    </source>
</evidence>
<dbReference type="PANTHER" id="PTHR33070:SF120">
    <property type="entry name" value="EXPRESSED PROTEIN"/>
    <property type="match status" value="1"/>
</dbReference>
<proteinExistence type="predicted"/>
<name>C7J960_ORYSJ</name>
<dbReference type="EMBL" id="AP008217">
    <property type="protein sequence ID" value="BAH95091.1"/>
    <property type="molecule type" value="Genomic_DNA"/>
</dbReference>
<sequence>MRINEIGGGGGMRLVSLAYAVLSLYLLLWRVPGDQPLTWVTDFSLLACTYMYFWIISLSETITKVATFTGITCGILLSFAAAQLLGPVTGMAVMVLGMLCAAGVLGHAVAEHRHRIGSEEAASALATWTLTEEQTELEEGPYAFHAGVLVAAYSLFLLAVMAWLAVDQRGGVDTVDTCNALAYSALHMLAVAFLIIFVSTIVGAIHEGWAPAKYYICSSFSLQSQTRIIIPFTRNMACHQRSSSLPSGPHSTVAKVEEELQGLKAHISSPSVTVAAICDGLRKLGDVYNSIEGIMCLPSNQVGLSLPQQKQMVEEELDRSLVLIDLCNSMQENLSELKMSILELQLVLKRGDHAAIQLKFESFVRIARKAQKPFKKTGSKATAECCNLVRIMAEAREMAVSLLDTTSGLLVKKIGAPSSSKWSLVSKRFQKKNVVCDEEQLQALEREIGDLENGAEFLFRRLIQTRERHANSELHKDLDAEEHILASNITSMASHQRSASLPSRLHSTESNVEEELHGLRSCISSPSATIGTMCDGLRRLGEVYNSIEEIMFLPSNQAGISLHQQRKMVEEELDMSLLLIDLCNAMQESLSEMKMSIHELQLLLKRGDSVAVHNKIESFVRLAKKAQKMPFKKTSIGAISESCKMIRLLGEAREMAVSVLESTSLLLPKQIAKNSASKWSLVSKRFQRRNVVVCEEQQLQELEHSMGDLEDGAEFLFRRLIQIRNSDAH</sequence>
<feature type="transmembrane region" description="Helical" evidence="2">
    <location>
        <begin position="185"/>
        <end position="205"/>
    </location>
</feature>
<reference evidence="4" key="2">
    <citation type="journal article" date="2008" name="Nucleic Acids Res.">
        <title>The rice annotation project database (RAP-DB): 2008 update.</title>
        <authorList>
            <consortium name="The rice annotation project (RAP)"/>
        </authorList>
    </citation>
    <scope>GENOME REANNOTATION</scope>
    <source>
        <strain evidence="4">cv. Nipponbare</strain>
    </source>
</reference>
<dbReference type="PANTHER" id="PTHR33070">
    <property type="entry name" value="OS06G0725500 PROTEIN"/>
    <property type="match status" value="1"/>
</dbReference>
<dbReference type="InterPro" id="IPR004320">
    <property type="entry name" value="BPS1_pln"/>
</dbReference>